<comment type="caution">
    <text evidence="2">The sequence shown here is derived from an EMBL/GenBank/DDBJ whole genome shotgun (WGS) entry which is preliminary data.</text>
</comment>
<accession>A0ABP7P922</accession>
<dbReference type="Pfam" id="PF08445">
    <property type="entry name" value="FR47"/>
    <property type="match status" value="1"/>
</dbReference>
<dbReference type="RefSeq" id="WP_344783681.1">
    <property type="nucleotide sequence ID" value="NZ_BAAAZW010000006.1"/>
</dbReference>
<organism evidence="2 3">
    <name type="scientific">Gordonia caeni</name>
    <dbReference type="NCBI Taxonomy" id="1007097"/>
    <lineage>
        <taxon>Bacteria</taxon>
        <taxon>Bacillati</taxon>
        <taxon>Actinomycetota</taxon>
        <taxon>Actinomycetes</taxon>
        <taxon>Mycobacteriales</taxon>
        <taxon>Gordoniaceae</taxon>
        <taxon>Gordonia</taxon>
    </lineage>
</organism>
<proteinExistence type="predicted"/>
<dbReference type="InterPro" id="IPR013653">
    <property type="entry name" value="GCN5-like_dom"/>
</dbReference>
<dbReference type="Proteomes" id="UP001418444">
    <property type="component" value="Unassembled WGS sequence"/>
</dbReference>
<sequence length="233" mass="24989">MTVADLSPLDDPFGSALRGRHRAFARTHGSALAYQPDVSVFYAHPRELTAADFTDLATLAGPDGLVGLRDRRGELPAGWSVLEVFDLVQFTGEHVAAVADPALTRLGEDDVPEMAALIEETKPGPFLPRTIELGDYLGFRDPATGTLLAMAGERAKPDGWTEISAVCTRPAARGRGLARRLIAAVAAGIVGRGDLPFLHTTADNPACALYEDMGFIHRSTVPLEIVRVPERTH</sequence>
<dbReference type="SUPFAM" id="SSF55729">
    <property type="entry name" value="Acyl-CoA N-acyltransferases (Nat)"/>
    <property type="match status" value="1"/>
</dbReference>
<gene>
    <name evidence="2" type="ORF">GCM10022231_22280</name>
</gene>
<reference evidence="3" key="1">
    <citation type="journal article" date="2019" name="Int. J. Syst. Evol. Microbiol.">
        <title>The Global Catalogue of Microorganisms (GCM) 10K type strain sequencing project: providing services to taxonomists for standard genome sequencing and annotation.</title>
        <authorList>
            <consortium name="The Broad Institute Genomics Platform"/>
            <consortium name="The Broad Institute Genome Sequencing Center for Infectious Disease"/>
            <person name="Wu L."/>
            <person name="Ma J."/>
        </authorList>
    </citation>
    <scope>NUCLEOTIDE SEQUENCE [LARGE SCALE GENOMIC DNA]</scope>
    <source>
        <strain evidence="3">JCM 16923</strain>
    </source>
</reference>
<dbReference type="EMBL" id="BAAAZW010000006">
    <property type="protein sequence ID" value="GAA3961722.1"/>
    <property type="molecule type" value="Genomic_DNA"/>
</dbReference>
<dbReference type="Gene3D" id="3.40.630.30">
    <property type="match status" value="1"/>
</dbReference>
<evidence type="ECO:0000259" key="1">
    <source>
        <dbReference type="PROSITE" id="PS51186"/>
    </source>
</evidence>
<evidence type="ECO:0000313" key="2">
    <source>
        <dbReference type="EMBL" id="GAA3961722.1"/>
    </source>
</evidence>
<name>A0ABP7P922_9ACTN</name>
<dbReference type="InterPro" id="IPR016181">
    <property type="entry name" value="Acyl_CoA_acyltransferase"/>
</dbReference>
<evidence type="ECO:0000313" key="3">
    <source>
        <dbReference type="Proteomes" id="UP001418444"/>
    </source>
</evidence>
<dbReference type="PROSITE" id="PS51186">
    <property type="entry name" value="GNAT"/>
    <property type="match status" value="1"/>
</dbReference>
<keyword evidence="3" id="KW-1185">Reference proteome</keyword>
<dbReference type="CDD" id="cd04301">
    <property type="entry name" value="NAT_SF"/>
    <property type="match status" value="1"/>
</dbReference>
<feature type="domain" description="N-acetyltransferase" evidence="1">
    <location>
        <begin position="101"/>
        <end position="233"/>
    </location>
</feature>
<protein>
    <submittedName>
        <fullName evidence="2">GNAT family N-acetyltransferase</fullName>
    </submittedName>
</protein>
<dbReference type="InterPro" id="IPR000182">
    <property type="entry name" value="GNAT_dom"/>
</dbReference>